<protein>
    <recommendedName>
        <fullName evidence="4">Trafficking protein particle complex subunit 2-like protein</fullName>
    </recommendedName>
</protein>
<accession>A0A8I6RE52</accession>
<dbReference type="GO" id="GO:0048471">
    <property type="term" value="C:perinuclear region of cytoplasm"/>
    <property type="evidence" value="ECO:0007669"/>
    <property type="project" value="UniProtKB-SubCell"/>
</dbReference>
<evidence type="ECO:0000256" key="3">
    <source>
        <dbReference type="ARBA" id="ARBA00022892"/>
    </source>
</evidence>
<name>A0A8I6RE52_CIMLE</name>
<dbReference type="Proteomes" id="UP000494040">
    <property type="component" value="Unassembled WGS sequence"/>
</dbReference>
<keyword evidence="3" id="KW-0813">Transport</keyword>
<dbReference type="OrthoDB" id="10258445at2759"/>
<evidence type="ECO:0000256" key="4">
    <source>
        <dbReference type="ARBA" id="ARBA00024408"/>
    </source>
</evidence>
<dbReference type="GeneID" id="106663074"/>
<comment type="subcellular location">
    <subcellularLocation>
        <location evidence="1">Cytoplasm</location>
        <location evidence="1">Perinuclear region</location>
    </subcellularLocation>
</comment>
<dbReference type="InterPro" id="IPR011012">
    <property type="entry name" value="Longin-like_dom_sf"/>
</dbReference>
<evidence type="ECO:0000256" key="1">
    <source>
        <dbReference type="ARBA" id="ARBA00004556"/>
    </source>
</evidence>
<organism evidence="5 6">
    <name type="scientific">Cimex lectularius</name>
    <name type="common">Bed bug</name>
    <name type="synonym">Acanthia lectularia</name>
    <dbReference type="NCBI Taxonomy" id="79782"/>
    <lineage>
        <taxon>Eukaryota</taxon>
        <taxon>Metazoa</taxon>
        <taxon>Ecdysozoa</taxon>
        <taxon>Arthropoda</taxon>
        <taxon>Hexapoda</taxon>
        <taxon>Insecta</taxon>
        <taxon>Pterygota</taxon>
        <taxon>Neoptera</taxon>
        <taxon>Paraneoptera</taxon>
        <taxon>Hemiptera</taxon>
        <taxon>Heteroptera</taxon>
        <taxon>Panheteroptera</taxon>
        <taxon>Cimicomorpha</taxon>
        <taxon>Cimicidae</taxon>
        <taxon>Cimex</taxon>
    </lineage>
</organism>
<keyword evidence="6" id="KW-1185">Reference proteome</keyword>
<dbReference type="RefSeq" id="XP_014243108.1">
    <property type="nucleotide sequence ID" value="XM_014387622.2"/>
</dbReference>
<evidence type="ECO:0000313" key="6">
    <source>
        <dbReference type="Proteomes" id="UP000494040"/>
    </source>
</evidence>
<dbReference type="EnsemblMetazoa" id="XM_014387622.2">
    <property type="protein sequence ID" value="XP_014243108.1"/>
    <property type="gene ID" value="LOC106663074"/>
</dbReference>
<evidence type="ECO:0000313" key="5">
    <source>
        <dbReference type="EnsemblMetazoa" id="XP_014243108.1"/>
    </source>
</evidence>
<sequence>MAVCIAVIGKENAPKYVACYEPEEELDFHYKVHMSLDIIQEKLQPEKRVEDLYLGLLYSTEEHRLYGYVTNTKIKFVVVFKSTSLPRENEIKAMMKNIHSAYIDVICNPFYIPGEMIKSKKFDKSAKSMLTRSSTKEN</sequence>
<dbReference type="Gene3D" id="3.30.450.70">
    <property type="match status" value="1"/>
</dbReference>
<dbReference type="KEGG" id="clec:106663074"/>
<comment type="similarity">
    <text evidence="2">Belongs to the TRAPP small subunits family. Sedlin subfamily.</text>
</comment>
<dbReference type="SUPFAM" id="SSF64356">
    <property type="entry name" value="SNARE-like"/>
    <property type="match status" value="1"/>
</dbReference>
<proteinExistence type="inferred from homology"/>
<dbReference type="OMA" id="FHYIVHC"/>
<dbReference type="Pfam" id="PF04628">
    <property type="entry name" value="Sedlin_N"/>
    <property type="match status" value="1"/>
</dbReference>
<dbReference type="PANTHER" id="PTHR12403">
    <property type="entry name" value="TRAFFICKING PROTEIN PARTICLE COMPLEX SUBUNIT 2"/>
    <property type="match status" value="1"/>
</dbReference>
<evidence type="ECO:0000256" key="2">
    <source>
        <dbReference type="ARBA" id="ARBA00006626"/>
    </source>
</evidence>
<dbReference type="GO" id="GO:0006888">
    <property type="term" value="P:endoplasmic reticulum to Golgi vesicle-mediated transport"/>
    <property type="evidence" value="ECO:0007669"/>
    <property type="project" value="InterPro"/>
</dbReference>
<dbReference type="CDD" id="cd14854">
    <property type="entry name" value="TRAPPC2L"/>
    <property type="match status" value="1"/>
</dbReference>
<dbReference type="InterPro" id="IPR006722">
    <property type="entry name" value="Sedlin"/>
</dbReference>
<dbReference type="InterPro" id="IPR044760">
    <property type="entry name" value="TRAPPC2L"/>
</dbReference>
<reference evidence="5" key="1">
    <citation type="submission" date="2022-01" db="UniProtKB">
        <authorList>
            <consortium name="EnsemblMetazoa"/>
        </authorList>
    </citation>
    <scope>IDENTIFICATION</scope>
</reference>
<dbReference type="AlphaFoldDB" id="A0A8I6RE52"/>
<keyword evidence="3" id="KW-0931">ER-Golgi transport</keyword>